<feature type="transmembrane region" description="Helical" evidence="1">
    <location>
        <begin position="279"/>
        <end position="303"/>
    </location>
</feature>
<evidence type="ECO:0000313" key="4">
    <source>
        <dbReference type="Proteomes" id="UP001302494"/>
    </source>
</evidence>
<dbReference type="Pfam" id="PF00535">
    <property type="entry name" value="Glycos_transf_2"/>
    <property type="match status" value="1"/>
</dbReference>
<proteinExistence type="predicted"/>
<evidence type="ECO:0000259" key="2">
    <source>
        <dbReference type="Pfam" id="PF00535"/>
    </source>
</evidence>
<dbReference type="InterPro" id="IPR029044">
    <property type="entry name" value="Nucleotide-diphossugar_trans"/>
</dbReference>
<dbReference type="AlphaFoldDB" id="A0AA96JZG4"/>
<dbReference type="RefSeq" id="WP_312742803.1">
    <property type="nucleotide sequence ID" value="NZ_CP116968.1"/>
</dbReference>
<keyword evidence="4" id="KW-1185">Reference proteome</keyword>
<organism evidence="3 4">
    <name type="scientific">Candidatus Nitrospira neomarina</name>
    <dbReference type="NCBI Taxonomy" id="3020899"/>
    <lineage>
        <taxon>Bacteria</taxon>
        <taxon>Pseudomonadati</taxon>
        <taxon>Nitrospirota</taxon>
        <taxon>Nitrospiria</taxon>
        <taxon>Nitrospirales</taxon>
        <taxon>Nitrospiraceae</taxon>
        <taxon>Nitrospira</taxon>
    </lineage>
</organism>
<dbReference type="InterPro" id="IPR001173">
    <property type="entry name" value="Glyco_trans_2-like"/>
</dbReference>
<dbReference type="EMBL" id="CP116968">
    <property type="protein sequence ID" value="WNM61111.1"/>
    <property type="molecule type" value="Genomic_DNA"/>
</dbReference>
<dbReference type="GO" id="GO:0016757">
    <property type="term" value="F:glycosyltransferase activity"/>
    <property type="evidence" value="ECO:0007669"/>
    <property type="project" value="UniProtKB-KW"/>
</dbReference>
<feature type="transmembrane region" description="Helical" evidence="1">
    <location>
        <begin position="245"/>
        <end position="267"/>
    </location>
</feature>
<keyword evidence="3" id="KW-0808">Transferase</keyword>
<evidence type="ECO:0000256" key="1">
    <source>
        <dbReference type="SAM" id="Phobius"/>
    </source>
</evidence>
<feature type="domain" description="Glycosyltransferase 2-like" evidence="2">
    <location>
        <begin position="20"/>
        <end position="177"/>
    </location>
</feature>
<keyword evidence="1" id="KW-0812">Transmembrane</keyword>
<dbReference type="KEGG" id="nneo:PQG83_15290"/>
<dbReference type="Gene3D" id="3.90.550.10">
    <property type="entry name" value="Spore Coat Polysaccharide Biosynthesis Protein SpsA, Chain A"/>
    <property type="match status" value="1"/>
</dbReference>
<reference evidence="3 4" key="1">
    <citation type="submission" date="2023-01" db="EMBL/GenBank/DDBJ databases">
        <title>Cultivation and genomic characterization of new, ubiquitous marine nitrite-oxidizing bacteria from the Nitrospirales.</title>
        <authorList>
            <person name="Mueller A.J."/>
            <person name="Daebeler A."/>
            <person name="Herbold C.W."/>
            <person name="Kirkegaard R.H."/>
            <person name="Daims H."/>
        </authorList>
    </citation>
    <scope>NUCLEOTIDE SEQUENCE [LARGE SCALE GENOMIC DNA]</scope>
    <source>
        <strain evidence="3 4">DK</strain>
    </source>
</reference>
<keyword evidence="1" id="KW-0472">Membrane</keyword>
<evidence type="ECO:0000313" key="3">
    <source>
        <dbReference type="EMBL" id="WNM61111.1"/>
    </source>
</evidence>
<protein>
    <submittedName>
        <fullName evidence="3">Glycosyltransferase</fullName>
        <ecNumber evidence="3">2.4.-.-</ecNumber>
    </submittedName>
</protein>
<gene>
    <name evidence="3" type="ORF">PQG83_15290</name>
</gene>
<dbReference type="SUPFAM" id="SSF53448">
    <property type="entry name" value="Nucleotide-diphospho-sugar transferases"/>
    <property type="match status" value="1"/>
</dbReference>
<dbReference type="Proteomes" id="UP001302494">
    <property type="component" value="Chromosome"/>
</dbReference>
<sequence length="334" mass="37135">MNESKVPTRAMDQEKTPRLSVILATPAGYGTIRKTVSHLLSQTARSSLELVIVAPSKMLLDQELDQLNEFACYQVVEIKKFQSIGQANAAGIRQAAAPIVALAEDHCFPDPQWAENLLAAHKGPWAAVGPGVRNANPNTAVSWADLFIGYGPWLTPAPSREAEFLPGHNTSYKREILLGYGEQLDAMMEAETVLHWDLREKGHRLHMESTASVAHTNFSLWSSWVPAQFYNGRLFAGARARQKPLSWRIMFALGSPLIPIVRLWRIWTGLPSQDLKIRFLSCLPALIIGLVIDGTGQMVGYALGTGNALDKVARFEVDRFKHIREQDRLEILGF</sequence>
<keyword evidence="3" id="KW-0328">Glycosyltransferase</keyword>
<dbReference type="EC" id="2.4.-.-" evidence="3"/>
<accession>A0AA96JZG4</accession>
<name>A0AA96JZG4_9BACT</name>
<keyword evidence="1" id="KW-1133">Transmembrane helix</keyword>